<reference evidence="6 7" key="1">
    <citation type="submission" date="2024-01" db="EMBL/GenBank/DDBJ databases">
        <title>The diversity of rhizobia nodulating Mimosa spp. in eleven states of Brazil covering several biomes is determined by host plant, location, and edaphic factors.</title>
        <authorList>
            <person name="Rouws L."/>
            <person name="Barauna A."/>
            <person name="Beukes C."/>
            <person name="De Faria S.M."/>
            <person name="Gross E."/>
            <person name="Dos Reis Junior F.B."/>
            <person name="Simon M."/>
            <person name="Maluk M."/>
            <person name="Odee D.W."/>
            <person name="Kenicer G."/>
            <person name="Young J.P.W."/>
            <person name="Reis V.M."/>
            <person name="Zilli J."/>
            <person name="James E.K."/>
        </authorList>
    </citation>
    <scope>NUCLEOTIDE SEQUENCE [LARGE SCALE GENOMIC DNA]</scope>
    <source>
        <strain evidence="6 7">JPY77</strain>
    </source>
</reference>
<dbReference type="NCBIfam" id="TIGR00357">
    <property type="entry name" value="peptide-methionine (R)-S-oxide reductase MsrB"/>
    <property type="match status" value="1"/>
</dbReference>
<evidence type="ECO:0000259" key="5">
    <source>
        <dbReference type="PROSITE" id="PS51790"/>
    </source>
</evidence>
<dbReference type="SUPFAM" id="SSF51316">
    <property type="entry name" value="Mss4-like"/>
    <property type="match status" value="1"/>
</dbReference>
<evidence type="ECO:0000256" key="2">
    <source>
        <dbReference type="ARBA" id="ARBA00023002"/>
    </source>
</evidence>
<dbReference type="PROSITE" id="PS51790">
    <property type="entry name" value="MSRB"/>
    <property type="match status" value="1"/>
</dbReference>
<evidence type="ECO:0000256" key="3">
    <source>
        <dbReference type="ARBA" id="ARBA00048488"/>
    </source>
</evidence>
<keyword evidence="7" id="KW-1185">Reference proteome</keyword>
<dbReference type="EC" id="1.8.4.12" evidence="1"/>
<dbReference type="RefSeq" id="WP_201649228.1">
    <property type="nucleotide sequence ID" value="NZ_CAJHCS010000004.1"/>
</dbReference>
<evidence type="ECO:0000256" key="1">
    <source>
        <dbReference type="ARBA" id="ARBA00012499"/>
    </source>
</evidence>
<comment type="caution">
    <text evidence="6">The sequence shown here is derived from an EMBL/GenBank/DDBJ whole genome shotgun (WGS) entry which is preliminary data.</text>
</comment>
<protein>
    <recommendedName>
        <fullName evidence="1">peptide-methionine (R)-S-oxide reductase</fullName>
        <ecNumber evidence="1">1.8.4.12</ecNumber>
    </recommendedName>
</protein>
<dbReference type="InterPro" id="IPR011057">
    <property type="entry name" value="Mss4-like_sf"/>
</dbReference>
<comment type="catalytic activity">
    <reaction evidence="3">
        <text>L-methionyl-[protein] + [thioredoxin]-disulfide + H2O = L-methionyl-(R)-S-oxide-[protein] + [thioredoxin]-dithiol</text>
        <dbReference type="Rhea" id="RHEA:24164"/>
        <dbReference type="Rhea" id="RHEA-COMP:10698"/>
        <dbReference type="Rhea" id="RHEA-COMP:10700"/>
        <dbReference type="Rhea" id="RHEA-COMP:12313"/>
        <dbReference type="Rhea" id="RHEA-COMP:12314"/>
        <dbReference type="ChEBI" id="CHEBI:15377"/>
        <dbReference type="ChEBI" id="CHEBI:16044"/>
        <dbReference type="ChEBI" id="CHEBI:29950"/>
        <dbReference type="ChEBI" id="CHEBI:45764"/>
        <dbReference type="ChEBI" id="CHEBI:50058"/>
        <dbReference type="EC" id="1.8.4.12"/>
    </reaction>
</comment>
<dbReference type="Proteomes" id="UP001494588">
    <property type="component" value="Unassembled WGS sequence"/>
</dbReference>
<dbReference type="PANTHER" id="PTHR10173:SF57">
    <property type="entry name" value="PEPTIDE-METHIONINE (R)-S-OXIDE REDUCTASE"/>
    <property type="match status" value="1"/>
</dbReference>
<keyword evidence="4" id="KW-0732">Signal</keyword>
<sequence length="180" mass="19277">MKSRRQFLLTGGSALAALAALTNWRALAAGAPDASSSGAAGGAAGGAAARFEVMHSDSQWRQQLTPAQYHVLREEGTERPFSSPLNDEHRSGVFACAGCRLDLFASSTKFDSHTGWPSFWAPLDHAIATREDGSWGMVRTEVHCRRCGGHLGHVFDDGPKPTGLRYCMNGLAMTFTPRAA</sequence>
<dbReference type="EMBL" id="JAZHGC010000012">
    <property type="protein sequence ID" value="MEM5287259.1"/>
    <property type="molecule type" value="Genomic_DNA"/>
</dbReference>
<feature type="signal peptide" evidence="4">
    <location>
        <begin position="1"/>
        <end position="28"/>
    </location>
</feature>
<dbReference type="InterPro" id="IPR028427">
    <property type="entry name" value="Met_Sox_Rdtase_MsrB"/>
</dbReference>
<evidence type="ECO:0000313" key="6">
    <source>
        <dbReference type="EMBL" id="MEM5287259.1"/>
    </source>
</evidence>
<feature type="chain" id="PRO_5046709981" description="peptide-methionine (R)-S-oxide reductase" evidence="4">
    <location>
        <begin position="29"/>
        <end position="180"/>
    </location>
</feature>
<dbReference type="Gene3D" id="2.170.150.20">
    <property type="entry name" value="Peptide methionine sulfoxide reductase"/>
    <property type="match status" value="1"/>
</dbReference>
<keyword evidence="2 6" id="KW-0560">Oxidoreductase</keyword>
<proteinExistence type="predicted"/>
<dbReference type="PROSITE" id="PS51318">
    <property type="entry name" value="TAT"/>
    <property type="match status" value="1"/>
</dbReference>
<evidence type="ECO:0000313" key="7">
    <source>
        <dbReference type="Proteomes" id="UP001494588"/>
    </source>
</evidence>
<gene>
    <name evidence="6" type="primary">msrB</name>
    <name evidence="6" type="ORF">V4C55_16160</name>
</gene>
<name>A0ABU9QCV4_9BURK</name>
<dbReference type="InterPro" id="IPR002579">
    <property type="entry name" value="Met_Sox_Rdtase_MsrB_dom"/>
</dbReference>
<dbReference type="GO" id="GO:0033743">
    <property type="term" value="F:peptide-methionine (R)-S-oxide reductase activity"/>
    <property type="evidence" value="ECO:0007669"/>
    <property type="project" value="UniProtKB-EC"/>
</dbReference>
<evidence type="ECO:0000256" key="4">
    <source>
        <dbReference type="SAM" id="SignalP"/>
    </source>
</evidence>
<feature type="domain" description="MsrB" evidence="5">
    <location>
        <begin position="57"/>
        <end position="178"/>
    </location>
</feature>
<organism evidence="6 7">
    <name type="scientific">Paraburkholderia sabiae</name>
    <dbReference type="NCBI Taxonomy" id="273251"/>
    <lineage>
        <taxon>Bacteria</taxon>
        <taxon>Pseudomonadati</taxon>
        <taxon>Pseudomonadota</taxon>
        <taxon>Betaproteobacteria</taxon>
        <taxon>Burkholderiales</taxon>
        <taxon>Burkholderiaceae</taxon>
        <taxon>Paraburkholderia</taxon>
    </lineage>
</organism>
<dbReference type="InterPro" id="IPR006311">
    <property type="entry name" value="TAT_signal"/>
</dbReference>
<dbReference type="PANTHER" id="PTHR10173">
    <property type="entry name" value="METHIONINE SULFOXIDE REDUCTASE"/>
    <property type="match status" value="1"/>
</dbReference>
<dbReference type="Pfam" id="PF01641">
    <property type="entry name" value="SelR"/>
    <property type="match status" value="1"/>
</dbReference>
<accession>A0ABU9QCV4</accession>